<gene>
    <name evidence="3" type="ORF">ABG768_011404</name>
</gene>
<name>A0AAW1Z9S2_CULAL</name>
<keyword evidence="4" id="KW-1185">Reference proteome</keyword>
<organism evidence="3 4">
    <name type="scientific">Culter alburnus</name>
    <name type="common">Topmouth culter</name>
    <dbReference type="NCBI Taxonomy" id="194366"/>
    <lineage>
        <taxon>Eukaryota</taxon>
        <taxon>Metazoa</taxon>
        <taxon>Chordata</taxon>
        <taxon>Craniata</taxon>
        <taxon>Vertebrata</taxon>
        <taxon>Euteleostomi</taxon>
        <taxon>Actinopterygii</taxon>
        <taxon>Neopterygii</taxon>
        <taxon>Teleostei</taxon>
        <taxon>Ostariophysi</taxon>
        <taxon>Cypriniformes</taxon>
        <taxon>Xenocyprididae</taxon>
        <taxon>Xenocypridinae</taxon>
        <taxon>Culter</taxon>
    </lineage>
</organism>
<proteinExistence type="predicted"/>
<dbReference type="AlphaFoldDB" id="A0AAW1Z9S2"/>
<feature type="compositionally biased region" description="Gly residues" evidence="1">
    <location>
        <begin position="292"/>
        <end position="303"/>
    </location>
</feature>
<feature type="compositionally biased region" description="Low complexity" evidence="1">
    <location>
        <begin position="143"/>
        <end position="157"/>
    </location>
</feature>
<feature type="compositionally biased region" description="Low complexity" evidence="1">
    <location>
        <begin position="221"/>
        <end position="238"/>
    </location>
</feature>
<reference evidence="3 4" key="1">
    <citation type="submission" date="2024-05" db="EMBL/GenBank/DDBJ databases">
        <title>A high-quality chromosomal-level genome assembly of Topmouth culter (Culter alburnus).</title>
        <authorList>
            <person name="Zhao H."/>
        </authorList>
    </citation>
    <scope>NUCLEOTIDE SEQUENCE [LARGE SCALE GENOMIC DNA]</scope>
    <source>
        <strain evidence="3">CATC2023</strain>
        <tissue evidence="3">Muscle</tissue>
    </source>
</reference>
<feature type="compositionally biased region" description="Polar residues" evidence="1">
    <location>
        <begin position="498"/>
        <end position="512"/>
    </location>
</feature>
<keyword evidence="2" id="KW-0732">Signal</keyword>
<feature type="signal peptide" evidence="2">
    <location>
        <begin position="1"/>
        <end position="22"/>
    </location>
</feature>
<protein>
    <submittedName>
        <fullName evidence="3">Uncharacterized protein</fullName>
    </submittedName>
</protein>
<feature type="compositionally biased region" description="Polar residues" evidence="1">
    <location>
        <begin position="581"/>
        <end position="603"/>
    </location>
</feature>
<feature type="compositionally biased region" description="Polar residues" evidence="1">
    <location>
        <begin position="322"/>
        <end position="342"/>
    </location>
</feature>
<feature type="chain" id="PRO_5043822541" evidence="2">
    <location>
        <begin position="23"/>
        <end position="696"/>
    </location>
</feature>
<feature type="compositionally biased region" description="Polar residues" evidence="1">
    <location>
        <begin position="173"/>
        <end position="187"/>
    </location>
</feature>
<feature type="region of interest" description="Disordered" evidence="1">
    <location>
        <begin position="218"/>
        <end position="242"/>
    </location>
</feature>
<evidence type="ECO:0000256" key="1">
    <source>
        <dbReference type="SAM" id="MobiDB-lite"/>
    </source>
</evidence>
<evidence type="ECO:0000313" key="3">
    <source>
        <dbReference type="EMBL" id="KAK9957134.1"/>
    </source>
</evidence>
<dbReference type="EMBL" id="JAWDJR010000019">
    <property type="protein sequence ID" value="KAK9957134.1"/>
    <property type="molecule type" value="Genomic_DNA"/>
</dbReference>
<evidence type="ECO:0000256" key="2">
    <source>
        <dbReference type="SAM" id="SignalP"/>
    </source>
</evidence>
<sequence length="696" mass="75335">MAYRYCLRTLFALFPAYVTCWGNYEGSMPTANMQRASSHTFPVIHHEVKPIGSWNDPAYSNVHLPHSQGTHGSYNYHKGRVFAGSNIKSDSKACETQAKRDNQENVNFKPSASVPTYCLSGFGQPSAQYESRTAADALNVQPSSQLASTSSQSGSTLIRNLKVPNPLKHSRGESSNEVAKTSGSSNFFAVKPPKNTFGHMEFNSEVSRDLHARDPNLGSTSILSRMSHPHSSSKWSQSTNKVQTASSSYGPLLKEMSMYSSMNPRKPSSSGLQYTEVKPSVVSSGPIVVVKGGGSAQGHGGYSGHPDSVKSLGVPSHVDAYQASQTSRDTRLTASSRGQSWNEPLHYSMSGTQYSPSPELRKPSKNDCRDSVDESSIVSSGGILLKAPESKLPAHYEVTHPKFQQAYNVHGQPSQIYKPMYPSRSGAQHDVAKSSTASSGTILIMQGPTNFQSRTESNKPKVLPSFPEHRITFASGQTAHQNQPFEAARNFRNVRPAASTSRTRYQTFSSVKGPSYKPNSRPSKPSRSELGFSANNPTIAGANEINTVRVRLNKAPTSSFGNFQNQWASGDVSSGAFQSSLTPSYLGQRPGQNVQTPDCSSAPQYHGSKAVQSQFTATQGNPDYTRHITAIPSEFGQGAIRRLSPILSSNYRQAEQNQPQVNRLDSSAPECVVAQNSPAGLGQQGLAKFQGVNLPI</sequence>
<accession>A0AAW1Z9S2</accession>
<dbReference type="Proteomes" id="UP001479290">
    <property type="component" value="Unassembled WGS sequence"/>
</dbReference>
<evidence type="ECO:0000313" key="4">
    <source>
        <dbReference type="Proteomes" id="UP001479290"/>
    </source>
</evidence>
<feature type="region of interest" description="Disordered" evidence="1">
    <location>
        <begin position="292"/>
        <end position="374"/>
    </location>
</feature>
<feature type="compositionally biased region" description="Low complexity" evidence="1">
    <location>
        <begin position="514"/>
        <end position="525"/>
    </location>
</feature>
<feature type="region of interest" description="Disordered" evidence="1">
    <location>
        <begin position="494"/>
        <end position="539"/>
    </location>
</feature>
<feature type="region of interest" description="Disordered" evidence="1">
    <location>
        <begin position="140"/>
        <end position="187"/>
    </location>
</feature>
<feature type="region of interest" description="Disordered" evidence="1">
    <location>
        <begin position="581"/>
        <end position="608"/>
    </location>
</feature>
<feature type="compositionally biased region" description="Basic and acidic residues" evidence="1">
    <location>
        <begin position="359"/>
        <end position="372"/>
    </location>
</feature>
<comment type="caution">
    <text evidence="3">The sequence shown here is derived from an EMBL/GenBank/DDBJ whole genome shotgun (WGS) entry which is preliminary data.</text>
</comment>